<evidence type="ECO:0000313" key="1">
    <source>
        <dbReference type="EMBL" id="NDV62345.1"/>
    </source>
</evidence>
<keyword evidence="2" id="KW-1185">Reference proteome</keyword>
<accession>A0A6B2M3F6</accession>
<sequence>MRSGIALFLATVAAGSLDARLPDGYETLYLSPHASNEVKEAAGELAQLMEQQFGTAPKVARLPMWGARNGIIIGPDANHEAFDENPLTDEVRVARTRHGLEITGSDNPSTCFAVFRFAEQFLGWRYYQPGETGLERLDSPPEAPSVQGADEVLLFERPSYLSRNPYSLGRAQEGPDWGSWHGLRERFYYNHTLHRVLPPTEFDRHPEWFAKDENGKPMRPPYYPKVHGYNDHPDLSRPEVRQWAIEATLDAIEAATSFQRSGTKVTSTYPPVRQSRGVLSVSASLGDSFVFGHFGEDYPWKPEGYFRRWPDWSNHVFAYSNAVAEGIEHGLQQGTWKSQSRPDLYIGTLAYLNWENVPDFPIHPSIVPYLTFDRSQWYDEAAKADDLQNVEAWNKTAAPFLGTWDYLFGYGFIIPRSMTEIVSESIPALHERGVRAYFCQIAAIWPYDGHTNWLLARLLWDVDSDPSDLLDEYFTEFYGPAAEPMRAFFAHAEKLWMEQPGSGWWLRHWKDPWQAGLWKQEDLALCRNLLEEALEKAKSFQRVESGLQANRFAKRIEPTRQLFAFTEAFHEYQSLCWKLQGNDWDSASREALLTGIQTAKAASEARSRMITLRDKAVRTFPLAARASDLQWVFRYDSLGANMAALLTNLVSRFQEEQASKITEALLSDWTTSQGIQWDPGREIKPVQVLNDRSFEHVENPRIWHRQFMDSEGIVQKARKNPNGFIAGNVRRGHLYQLFAATPGNYYLGKVDVETRQSLTGEVYIRIDFFNKEHALLAESPRARIAPVEMAGTRQTVRALMQAPPDAAYGRLFIRFYEMDPGSEAVLNSASVLQLKSRVP</sequence>
<evidence type="ECO:0000313" key="2">
    <source>
        <dbReference type="Proteomes" id="UP000478417"/>
    </source>
</evidence>
<reference evidence="1 2" key="1">
    <citation type="submission" date="2020-02" db="EMBL/GenBank/DDBJ databases">
        <title>Albibacoteraceae fam. nov., the first described family within the subdivision 4 Verrucomicrobia.</title>
        <authorList>
            <person name="Xi F."/>
        </authorList>
    </citation>
    <scope>NUCLEOTIDE SEQUENCE [LARGE SCALE GENOMIC DNA]</scope>
    <source>
        <strain evidence="1 2">CK1056</strain>
    </source>
</reference>
<name>A0A6B2M3F6_9BACT</name>
<organism evidence="1 2">
    <name type="scientific">Oceanipulchritudo coccoides</name>
    <dbReference type="NCBI Taxonomy" id="2706888"/>
    <lineage>
        <taxon>Bacteria</taxon>
        <taxon>Pseudomonadati</taxon>
        <taxon>Verrucomicrobiota</taxon>
        <taxon>Opitutia</taxon>
        <taxon>Puniceicoccales</taxon>
        <taxon>Oceanipulchritudinaceae</taxon>
        <taxon>Oceanipulchritudo</taxon>
    </lineage>
</organism>
<dbReference type="Pfam" id="PF16126">
    <property type="entry name" value="DUF4838"/>
    <property type="match status" value="1"/>
</dbReference>
<gene>
    <name evidence="1" type="ORF">G0Q06_07785</name>
</gene>
<comment type="caution">
    <text evidence="1">The sequence shown here is derived from an EMBL/GenBank/DDBJ whole genome shotgun (WGS) entry which is preliminary data.</text>
</comment>
<dbReference type="InterPro" id="IPR032287">
    <property type="entry name" value="DUF4838"/>
</dbReference>
<dbReference type="EMBL" id="JAAGNX010000002">
    <property type="protein sequence ID" value="NDV62345.1"/>
    <property type="molecule type" value="Genomic_DNA"/>
</dbReference>
<protein>
    <submittedName>
        <fullName evidence="1">DUF4838 domain-containing protein</fullName>
    </submittedName>
</protein>
<dbReference type="RefSeq" id="WP_163964144.1">
    <property type="nucleotide sequence ID" value="NZ_JAAGNX010000002.1"/>
</dbReference>
<proteinExistence type="predicted"/>
<dbReference type="Proteomes" id="UP000478417">
    <property type="component" value="Unassembled WGS sequence"/>
</dbReference>
<dbReference type="AlphaFoldDB" id="A0A6B2M3F6"/>